<sequence length="131" mass="15035">MISWIASTIFGVHYPLRNIRICQTVLRRRLLFNCKPIGMAFAVTGNITVADDRIAMQSDIPRKSPRLNAPQSVKHFLRIRRFGFEATCTMQNMVSIDIAYRGNVLFFSINNVHRVTPVMMLYKLPEFATEG</sequence>
<protein>
    <submittedName>
        <fullName evidence="1">Phage tail assembly protein</fullName>
    </submittedName>
</protein>
<name>A0A2H4UDW2_9ENTR</name>
<keyword evidence="1" id="KW-0614">Plasmid</keyword>
<dbReference type="EMBL" id="MF957307">
    <property type="protein sequence ID" value="ATZ71445.1"/>
    <property type="molecule type" value="Genomic_DNA"/>
</dbReference>
<reference evidence="1" key="1">
    <citation type="submission" date="2017-09" db="EMBL/GenBank/DDBJ databases">
        <title>Bacteria from fildes peninsula of king george island (maritime Antarctica), carry class 1 integrons and antibiotic resistance cassettes in conjugative plasmids.</title>
        <authorList>
            <person name="Antelo V.B."/>
            <person name="Batista S.B."/>
            <person name="Guerout A.M."/>
            <person name="Mazel D."/>
            <person name="Romero V."/>
            <person name="Sotelo Silveira J."/>
        </authorList>
    </citation>
    <scope>NUCLEOTIDE SEQUENCE</scope>
    <source>
        <strain evidence="1">HP19</strain>
        <plasmid evidence="1">unnamed</plasmid>
    </source>
</reference>
<geneLocation type="plasmid" evidence="1">
    <name>unnamed</name>
</geneLocation>
<organism evidence="1">
    <name type="scientific">Enterobacter sp. HP19</name>
    <dbReference type="NCBI Taxonomy" id="1811975"/>
    <lineage>
        <taxon>Bacteria</taxon>
        <taxon>Pseudomonadati</taxon>
        <taxon>Pseudomonadota</taxon>
        <taxon>Gammaproteobacteria</taxon>
        <taxon>Enterobacterales</taxon>
        <taxon>Enterobacteriaceae</taxon>
        <taxon>Enterobacter</taxon>
    </lineage>
</organism>
<accession>A0A2H4UDW2</accession>
<evidence type="ECO:0000313" key="1">
    <source>
        <dbReference type="EMBL" id="ATZ71445.1"/>
    </source>
</evidence>
<proteinExistence type="predicted"/>
<dbReference type="AlphaFoldDB" id="A0A2H4UDW2"/>